<dbReference type="SUPFAM" id="SSF54184">
    <property type="entry name" value="Penicillin-binding protein 2x (pbp-2x), c-terminal domain"/>
    <property type="match status" value="2"/>
</dbReference>
<reference evidence="5 6" key="1">
    <citation type="submission" date="2018-11" db="EMBL/GenBank/DDBJ databases">
        <title>Novel Erysipelotrichaceae bacterium isolated from small intestine of a swine.</title>
        <authorList>
            <person name="Kim J.S."/>
            <person name="Choe H."/>
            <person name="Lee Y.R."/>
            <person name="Kim K.M."/>
            <person name="Park D.S."/>
        </authorList>
    </citation>
    <scope>NUCLEOTIDE SEQUENCE [LARGE SCALE GENOMIC DNA]</scope>
    <source>
        <strain evidence="5 6">SG0102</strain>
    </source>
</reference>
<protein>
    <submittedName>
        <fullName evidence="5">Penicillin-binding protein 2B</fullName>
    </submittedName>
</protein>
<feature type="domain" description="PASTA" evidence="4">
    <location>
        <begin position="634"/>
        <end position="692"/>
    </location>
</feature>
<comment type="similarity">
    <text evidence="2">Belongs to the transpeptidase family.</text>
</comment>
<dbReference type="AlphaFoldDB" id="A0A3G9JSS7"/>
<dbReference type="CDD" id="cd06576">
    <property type="entry name" value="PASTA_Pbp2x-like_1"/>
    <property type="match status" value="1"/>
</dbReference>
<dbReference type="Pfam" id="PF00905">
    <property type="entry name" value="Transpeptidase"/>
    <property type="match status" value="1"/>
</dbReference>
<evidence type="ECO:0000313" key="5">
    <source>
        <dbReference type="EMBL" id="BBH27518.1"/>
    </source>
</evidence>
<dbReference type="GO" id="GO:0005886">
    <property type="term" value="C:plasma membrane"/>
    <property type="evidence" value="ECO:0007669"/>
    <property type="project" value="TreeGrafter"/>
</dbReference>
<dbReference type="SMART" id="SM00740">
    <property type="entry name" value="PASTA"/>
    <property type="match status" value="2"/>
</dbReference>
<dbReference type="FunCoup" id="A0A3G9JSS7">
    <property type="interactions" value="208"/>
</dbReference>
<evidence type="ECO:0000313" key="6">
    <source>
        <dbReference type="Proteomes" id="UP000268059"/>
    </source>
</evidence>
<dbReference type="PANTHER" id="PTHR30627">
    <property type="entry name" value="PEPTIDOGLYCAN D,D-TRANSPEPTIDASE"/>
    <property type="match status" value="1"/>
</dbReference>
<dbReference type="InterPro" id="IPR005543">
    <property type="entry name" value="PASTA_dom"/>
</dbReference>
<sequence length="692" mass="75433">MFFAFFIFLLIVNIVYLCVSGKGLISQENIRDYNKERGGGRVTKIDYATRGTIYSSDGEVIAKDVKRYNLYAILSKTRTTADHKPAYVVNKEKTAAQLAKILGANKDYLLKKLDTKSYQVSFGNVGNNLSSIVKAKIEALNLPGLEFTEVSSRNYTFGDFASYEVGYASNTADDSQQVVGKMGLEKSYNDYLTGTNGKVVYLRDSKGNTLPNGVLSKTSSVSGNDVHLTIDSDLQTQLDSLMRDFVGIARPRHATAAIMEAKTGRMLAVSNYPSFDPNKRNMKSYNDLFLNGAYECGSVFKPFVYGNALTDKVLDINDYYQSGSFYYKGGTKPIRDTNKVGWGTITFAEGLYRSSNTAICNILKSHTNMKSLVSDYNSLGFFKSSTVDGLACGSGVAAFDGKTKNAEWYTTGFGQGSSVTPFQLLRAYSAFANDGKMVSPYFVDSVVNLRTKKKIYTGKTVFSEKIFPSSAVKTVKYLLYGVTHNKAGTVHSYYQDSPNDIIGKSGTGQVVINGAYSKSINSHSFCGMAPYNNPKVVFMITWVNATNNTKDAATVIKGITKSALNKLNESSKKVKTISYNLPNFMNQSVTYAKSQLSKAGLSPIVIGDGTSVIGQYPDAKTTITNSTRVMFATNGAKITMPSMVGWSRKEAEAFGSLAGVNITVSGAGTIYKQNVEKGTTLKSKQTIKVYAS</sequence>
<dbReference type="InterPro" id="IPR036138">
    <property type="entry name" value="PBP_dimer_sf"/>
</dbReference>
<dbReference type="InterPro" id="IPR012338">
    <property type="entry name" value="Beta-lactam/transpept-like"/>
</dbReference>
<evidence type="ECO:0000256" key="3">
    <source>
        <dbReference type="ARBA" id="ARBA00023136"/>
    </source>
</evidence>
<name>A0A3G9JSS7_9FIRM</name>
<proteinExistence type="inferred from homology"/>
<dbReference type="KEGG" id="ebm:SG0102_24520"/>
<dbReference type="Gene3D" id="3.90.1310.10">
    <property type="entry name" value="Penicillin-binding protein 2a (Domain 2)"/>
    <property type="match status" value="1"/>
</dbReference>
<dbReference type="Gene3D" id="3.30.70.2110">
    <property type="match status" value="1"/>
</dbReference>
<gene>
    <name evidence="5" type="primary">pbpB</name>
    <name evidence="5" type="ORF">SG0102_24520</name>
</gene>
<dbReference type="CDD" id="cd06575">
    <property type="entry name" value="PASTA_Pbp2x-like_2"/>
    <property type="match status" value="1"/>
</dbReference>
<evidence type="ECO:0000256" key="1">
    <source>
        <dbReference type="ARBA" id="ARBA00004370"/>
    </source>
</evidence>
<dbReference type="PANTHER" id="PTHR30627:SF26">
    <property type="entry name" value="PENICILLIN-BINDING PROTEIN 2B"/>
    <property type="match status" value="1"/>
</dbReference>
<dbReference type="GO" id="GO:0071555">
    <property type="term" value="P:cell wall organization"/>
    <property type="evidence" value="ECO:0007669"/>
    <property type="project" value="TreeGrafter"/>
</dbReference>
<dbReference type="SUPFAM" id="SSF56601">
    <property type="entry name" value="beta-lactamase/transpeptidase-like"/>
    <property type="match status" value="1"/>
</dbReference>
<dbReference type="Gene3D" id="2.20.70.70">
    <property type="match status" value="1"/>
</dbReference>
<keyword evidence="3" id="KW-0472">Membrane</keyword>
<dbReference type="Pfam" id="PF03793">
    <property type="entry name" value="PASTA"/>
    <property type="match status" value="2"/>
</dbReference>
<dbReference type="Pfam" id="PF03717">
    <property type="entry name" value="PBP_dimer"/>
    <property type="match status" value="1"/>
</dbReference>
<dbReference type="Proteomes" id="UP000268059">
    <property type="component" value="Chromosome"/>
</dbReference>
<comment type="subcellular location">
    <subcellularLocation>
        <location evidence="1">Membrane</location>
    </subcellularLocation>
</comment>
<dbReference type="Gene3D" id="3.40.710.10">
    <property type="entry name" value="DD-peptidase/beta-lactamase superfamily"/>
    <property type="match status" value="1"/>
</dbReference>
<organism evidence="5 6">
    <name type="scientific">Intestinibaculum porci</name>
    <dbReference type="NCBI Taxonomy" id="2487118"/>
    <lineage>
        <taxon>Bacteria</taxon>
        <taxon>Bacillati</taxon>
        <taxon>Bacillota</taxon>
        <taxon>Erysipelotrichia</taxon>
        <taxon>Erysipelotrichales</taxon>
        <taxon>Erysipelotrichaceae</taxon>
        <taxon>Intestinibaculum</taxon>
    </lineage>
</organism>
<dbReference type="InterPro" id="IPR001460">
    <property type="entry name" value="PCN-bd_Tpept"/>
</dbReference>
<keyword evidence="6" id="KW-1185">Reference proteome</keyword>
<dbReference type="GO" id="GO:0008658">
    <property type="term" value="F:penicillin binding"/>
    <property type="evidence" value="ECO:0007669"/>
    <property type="project" value="InterPro"/>
</dbReference>
<dbReference type="InterPro" id="IPR005311">
    <property type="entry name" value="PBP_dimer"/>
</dbReference>
<accession>A0A3G9JSS7</accession>
<dbReference type="InterPro" id="IPR050515">
    <property type="entry name" value="Beta-lactam/transpept"/>
</dbReference>
<evidence type="ECO:0000256" key="2">
    <source>
        <dbReference type="ARBA" id="ARBA00007171"/>
    </source>
</evidence>
<dbReference type="EMBL" id="AP019309">
    <property type="protein sequence ID" value="BBH27518.1"/>
    <property type="molecule type" value="Genomic_DNA"/>
</dbReference>
<dbReference type="PROSITE" id="PS51178">
    <property type="entry name" value="PASTA"/>
    <property type="match status" value="2"/>
</dbReference>
<evidence type="ECO:0000259" key="4">
    <source>
        <dbReference type="PROSITE" id="PS51178"/>
    </source>
</evidence>
<dbReference type="SUPFAM" id="SSF56519">
    <property type="entry name" value="Penicillin binding protein dimerisation domain"/>
    <property type="match status" value="1"/>
</dbReference>
<dbReference type="InParanoid" id="A0A3G9JSS7"/>
<feature type="domain" description="PASTA" evidence="4">
    <location>
        <begin position="575"/>
        <end position="633"/>
    </location>
</feature>